<dbReference type="HOGENOM" id="CLU_281045_0_0_1"/>
<evidence type="ECO:0000313" key="2">
    <source>
        <dbReference type="EMBL" id="EPS41028.1"/>
    </source>
</evidence>
<dbReference type="EMBL" id="AQGS01000265">
    <property type="protein sequence ID" value="EPS41028.1"/>
    <property type="molecule type" value="Genomic_DNA"/>
</dbReference>
<evidence type="ECO:0000256" key="1">
    <source>
        <dbReference type="SAM" id="MobiDB-lite"/>
    </source>
</evidence>
<proteinExistence type="predicted"/>
<keyword evidence="3" id="KW-1185">Reference proteome</keyword>
<dbReference type="AlphaFoldDB" id="S8BNI4"/>
<reference evidence="3" key="2">
    <citation type="submission" date="2013-04" db="EMBL/GenBank/DDBJ databases">
        <title>Genomic mechanisms accounting for the adaptation to parasitism in nematode-trapping fungi.</title>
        <authorList>
            <person name="Ahren D.G."/>
        </authorList>
    </citation>
    <scope>NUCLEOTIDE SEQUENCE [LARGE SCALE GENOMIC DNA]</scope>
    <source>
        <strain evidence="3">CBS 200.50</strain>
    </source>
</reference>
<accession>S8BNI4</accession>
<feature type="region of interest" description="Disordered" evidence="1">
    <location>
        <begin position="186"/>
        <end position="217"/>
    </location>
</feature>
<sequence length="1116" mass="127009">MDLRTEDPPQPILSTHGTQQLSLGNILLKVYARLYLLPRSPDGKEIEELISELMNAQCMFNYIEDIAPKYANYEEDSEIDWEIIVLLEQVDLVLAEVEKMDVAGARSAAQKTKLDGCRTKLCIYVHMACLRILVTSFEGDNLDVAMITRVERFMCAFLRQFCDPILIKNNQLQNWLSHVAISPTTNNSGGRLSQENMAKIPGSNEPTKKPRRPRPPATRTIEHAANEQVAYTSPGHSNESIQEIGFGIVKPGEGTELEEWKFPLRYVQPYDKTLLERRITIGIAEAERDVYEALKSTMGWLLQWLAMFPIPSSIDQKVSPLSCASVACDLEDMGKEILKLNLLCEIKGGSVGIGSYNLNGHFLGWTIRDWMKLSRWWLSRGATERLNIGKKRPTWQPAAAGQDLGRWITENQTVSNLYIPLLKAIFIFCALISGGGGIWQLVDESLRSEMEQLEKDIRVACVQNGVDIEAFLREGNKISNPRGSRLSLRGNSSSHMQRDILDAFSLMDKIDTYEERDGFDTESLFIEFQAVAAVEFGTRPTGPILNHEVTIYALLEVGYTDQKRNIAQIRLRNARGDVIKVAPFSEWAKIEFNQVGARYEVDVWSIKVVEMFVSFIICGDRDRILFNEITGQVVSGKFLKKEQFKSWSIESATYRNSLWPQPVACKTGRLTIKEQLLPGTKSGSRKRSITIEPRYRNQIGFEVDHVPFHCIEVQSSGPRNSLNGAAIRISWKENVVPQTEYMYSPLRDNNLSQIHHYHLDSQDRLYHNTRHTQQRQGSRKVQEKNQIPAEHSQSHMTCTLQDGKYFTQEGVLGERPAQGSSWTCAFGDGKPSQNVTILHWLTVNLSTASDDFQDFYRWIFQKDPDELNLERHVYSSSKNPNQEVHIFDSELFFERRVVEIQTTSNEQIVKTSFVNTLSSLALDNTTKVPCYRVKDMLSHPYGSRQFDGDVGRDWSCSSSSLLNYGIDAINSFPIIKVMCPYWLAVRDGGEVSNFMELTLRPQEQSKSILRRNSHPIFVRKNGSFSFYQDLMRKEFLCWVYGETGNSFIYFSIKEFPKKVLQFNNKIRLEVLYELNSVSGQDALTGLVPGLIDITFAESSSAFRRYCQAQMAAVGAM</sequence>
<protein>
    <submittedName>
        <fullName evidence="2">Uncharacterized protein</fullName>
    </submittedName>
</protein>
<dbReference type="OrthoDB" id="5300313at2759"/>
<reference evidence="2 3" key="1">
    <citation type="journal article" date="2013" name="PLoS Genet.">
        <title>Genomic mechanisms accounting for the adaptation to parasitism in nematode-trapping fungi.</title>
        <authorList>
            <person name="Meerupati T."/>
            <person name="Andersson K.M."/>
            <person name="Friman E."/>
            <person name="Kumar D."/>
            <person name="Tunlid A."/>
            <person name="Ahren D."/>
        </authorList>
    </citation>
    <scope>NUCLEOTIDE SEQUENCE [LARGE SCALE GENOMIC DNA]</scope>
    <source>
        <strain evidence="2 3">CBS 200.50</strain>
    </source>
</reference>
<organism evidence="2 3">
    <name type="scientific">Dactylellina haptotyla (strain CBS 200.50)</name>
    <name type="common">Nematode-trapping fungus</name>
    <name type="synonym">Monacrosporium haptotylum</name>
    <dbReference type="NCBI Taxonomy" id="1284197"/>
    <lineage>
        <taxon>Eukaryota</taxon>
        <taxon>Fungi</taxon>
        <taxon>Dikarya</taxon>
        <taxon>Ascomycota</taxon>
        <taxon>Pezizomycotina</taxon>
        <taxon>Orbiliomycetes</taxon>
        <taxon>Orbiliales</taxon>
        <taxon>Orbiliaceae</taxon>
        <taxon>Dactylellina</taxon>
    </lineage>
</organism>
<evidence type="ECO:0000313" key="3">
    <source>
        <dbReference type="Proteomes" id="UP000015100"/>
    </source>
</evidence>
<name>S8BNI4_DACHA</name>
<gene>
    <name evidence="2" type="ORF">H072_5091</name>
</gene>
<comment type="caution">
    <text evidence="2">The sequence shown here is derived from an EMBL/GenBank/DDBJ whole genome shotgun (WGS) entry which is preliminary data.</text>
</comment>
<feature type="compositionally biased region" description="Polar residues" evidence="1">
    <location>
        <begin position="186"/>
        <end position="196"/>
    </location>
</feature>
<dbReference type="Proteomes" id="UP000015100">
    <property type="component" value="Unassembled WGS sequence"/>
</dbReference>